<dbReference type="OrthoDB" id="1421826at2"/>
<keyword evidence="2" id="KW-1185">Reference proteome</keyword>
<dbReference type="RefSeq" id="WP_044216573.1">
    <property type="nucleotide sequence ID" value="NZ_JBKAGJ010000019.1"/>
</dbReference>
<evidence type="ECO:0008006" key="3">
    <source>
        <dbReference type="Google" id="ProtNLM"/>
    </source>
</evidence>
<evidence type="ECO:0000313" key="1">
    <source>
        <dbReference type="EMBL" id="KGE89425.1"/>
    </source>
</evidence>
<dbReference type="Proteomes" id="UP000029736">
    <property type="component" value="Unassembled WGS sequence"/>
</dbReference>
<dbReference type="Pfam" id="PF09844">
    <property type="entry name" value="DUF2071"/>
    <property type="match status" value="1"/>
</dbReference>
<comment type="caution">
    <text evidence="1">The sequence shown here is derived from an EMBL/GenBank/DDBJ whole genome shotgun (WGS) entry which is preliminary data.</text>
</comment>
<dbReference type="PANTHER" id="PTHR39186:SF1">
    <property type="entry name" value="DUF2071 DOMAIN-CONTAINING PROTEIN"/>
    <property type="match status" value="1"/>
</dbReference>
<evidence type="ECO:0000313" key="2">
    <source>
        <dbReference type="Proteomes" id="UP000029736"/>
    </source>
</evidence>
<dbReference type="InterPro" id="IPR018644">
    <property type="entry name" value="DUF2071"/>
</dbReference>
<sequence length="243" mass="28065">MVRTFLTAHWRNLIMANYLVDPTLLQPYVPPGTELDTWNGRCYASLVGFLFDRTRVLGLPIPFHQRFEEVNLRFYVRYHDAGEWKRGVVFVSEIVPKRAITWVANGLYGERYAAMPMRHLWEEGPEQQRYRYEWRHAGHWNHLEVTTRGAPQPLLEGSEEQFIAEHYWGYARRGKKGTTEYQVVHPSWELRPVVGYEINCDAAALYGEAFAVPLSERPSSVFLAIGSAVAVKAGQRLILDKNA</sequence>
<accession>A0A098SBA5</accession>
<reference evidence="1 2" key="1">
    <citation type="journal article" date="2014" name="Int. J. Syst. Evol. Microbiol.">
        <title>Phaeodactylibacter xiamenensis gen. nov., sp. nov., a member of the family Saprospiraceae isolated from the marine alga Phaeodactylum tricornutum.</title>
        <authorList>
            <person name="Chen Z.Jr."/>
            <person name="Lei X."/>
            <person name="Lai Q."/>
            <person name="Li Y."/>
            <person name="Zhang B."/>
            <person name="Zhang J."/>
            <person name="Zhang H."/>
            <person name="Yang L."/>
            <person name="Zheng W."/>
            <person name="Tian Y."/>
            <person name="Yu Z."/>
            <person name="Xu H.Jr."/>
            <person name="Zheng T."/>
        </authorList>
    </citation>
    <scope>NUCLEOTIDE SEQUENCE [LARGE SCALE GENOMIC DNA]</scope>
    <source>
        <strain evidence="1 2">KD52</strain>
    </source>
</reference>
<protein>
    <recommendedName>
        <fullName evidence="3">DUF2071 domain-containing protein</fullName>
    </recommendedName>
</protein>
<dbReference type="EMBL" id="JPOS01000010">
    <property type="protein sequence ID" value="KGE89425.1"/>
    <property type="molecule type" value="Genomic_DNA"/>
</dbReference>
<organism evidence="1 2">
    <name type="scientific">Phaeodactylibacter xiamenensis</name>
    <dbReference type="NCBI Taxonomy" id="1524460"/>
    <lineage>
        <taxon>Bacteria</taxon>
        <taxon>Pseudomonadati</taxon>
        <taxon>Bacteroidota</taxon>
        <taxon>Saprospiria</taxon>
        <taxon>Saprospirales</taxon>
        <taxon>Haliscomenobacteraceae</taxon>
        <taxon>Phaeodactylibacter</taxon>
    </lineage>
</organism>
<dbReference type="PANTHER" id="PTHR39186">
    <property type="entry name" value="DUF2071 FAMILY PROTEIN"/>
    <property type="match status" value="1"/>
</dbReference>
<dbReference type="SUPFAM" id="SSF160104">
    <property type="entry name" value="Acetoacetate decarboxylase-like"/>
    <property type="match status" value="1"/>
</dbReference>
<name>A0A098SBA5_9BACT</name>
<proteinExistence type="predicted"/>
<dbReference type="InterPro" id="IPR023375">
    <property type="entry name" value="ADC_dom_sf"/>
</dbReference>
<gene>
    <name evidence="1" type="ORF">IX84_03705</name>
</gene>
<dbReference type="AlphaFoldDB" id="A0A098SBA5"/>
<dbReference type="STRING" id="1524460.IX84_03705"/>